<comment type="caution">
    <text evidence="7">The sequence shown here is derived from an EMBL/GenBank/DDBJ whole genome shotgun (WGS) entry which is preliminary data.</text>
</comment>
<accession>A0AB34ID42</accession>
<feature type="compositionally biased region" description="Low complexity" evidence="5">
    <location>
        <begin position="84"/>
        <end position="95"/>
    </location>
</feature>
<evidence type="ECO:0000256" key="3">
    <source>
        <dbReference type="ARBA" id="ARBA00022741"/>
    </source>
</evidence>
<evidence type="ECO:0000259" key="6">
    <source>
        <dbReference type="Pfam" id="PF03109"/>
    </source>
</evidence>
<dbReference type="GO" id="GO:0006744">
    <property type="term" value="P:ubiquinone biosynthetic process"/>
    <property type="evidence" value="ECO:0007669"/>
    <property type="project" value="TreeGrafter"/>
</dbReference>
<reference evidence="7 8" key="1">
    <citation type="journal article" date="2024" name="Science">
        <title>Giant polyketide synthase enzymes in the biosynthesis of giant marine polyether toxins.</title>
        <authorList>
            <person name="Fallon T.R."/>
            <person name="Shende V.V."/>
            <person name="Wierzbicki I.H."/>
            <person name="Pendleton A.L."/>
            <person name="Watervoot N.F."/>
            <person name="Auber R.P."/>
            <person name="Gonzalez D.J."/>
            <person name="Wisecaver J.H."/>
            <person name="Moore B.S."/>
        </authorList>
    </citation>
    <scope>NUCLEOTIDE SEQUENCE [LARGE SCALE GENOMIC DNA]</scope>
    <source>
        <strain evidence="7 8">12B1</strain>
    </source>
</reference>
<feature type="region of interest" description="Disordered" evidence="5">
    <location>
        <begin position="33"/>
        <end position="109"/>
    </location>
</feature>
<dbReference type="InterPro" id="IPR034646">
    <property type="entry name" value="ADCK3_dom"/>
</dbReference>
<dbReference type="EMBL" id="JBGBPQ010000031">
    <property type="protein sequence ID" value="KAL1495809.1"/>
    <property type="molecule type" value="Genomic_DNA"/>
</dbReference>
<dbReference type="Proteomes" id="UP001515480">
    <property type="component" value="Unassembled WGS sequence"/>
</dbReference>
<feature type="domain" description="ABC1 atypical kinase-like" evidence="6">
    <location>
        <begin position="194"/>
        <end position="427"/>
    </location>
</feature>
<evidence type="ECO:0000256" key="4">
    <source>
        <dbReference type="ARBA" id="ARBA00022840"/>
    </source>
</evidence>
<organism evidence="7 8">
    <name type="scientific">Prymnesium parvum</name>
    <name type="common">Toxic golden alga</name>
    <dbReference type="NCBI Taxonomy" id="97485"/>
    <lineage>
        <taxon>Eukaryota</taxon>
        <taxon>Haptista</taxon>
        <taxon>Haptophyta</taxon>
        <taxon>Prymnesiophyceae</taxon>
        <taxon>Prymnesiales</taxon>
        <taxon>Prymnesiaceae</taxon>
        <taxon>Prymnesium</taxon>
    </lineage>
</organism>
<proteinExistence type="inferred from homology"/>
<sequence>MSGAGRVARGAALVASHVLRELRSSGALVVPLHWTDTPRAPPPPPSPAPREAAAADAPPAADTSPPPPLHARTPPPPLDPPRVVEPWSPPAAAAAAPPPPPRTSASRSVPVHPLTRALHFGGLGLGLAAGAAAQAVRQAVGGGGGRLVMSEQNVEKLAGTLCRLRGAALKVGQMLSFNDADVLPPAMQAALERVRDGADWMPQEQLHRTLAAELGADWRSRLAEFDETPCAAASIGQVHRALLPDGRAVAIKVQYPGVADSIHSDLWSMKQLVSYTGLVPRGLFLDRVLEVAQKELLQECDYEHEAASTRAFKRLLAPYPEFAVPAVVDALSSQRVLTTEWMAGEPIDKAARRMSPAERDRVGSRLLWLSLVELSRFRFMQTDPNWSNFLYERRTGQLSLIDFGACQSYDPWFADEYLRLVRACADGASRREEILRLSRSLGFLTGEESQQMLDAHVSAAVLVGEPFAEGHQPFDFGRQDISKRITGDVSTMLQHRLTPPREEIYTLHRRLNGCFQLAARVEANIFARDILLDVYNKHSWHVPEAEQA</sequence>
<evidence type="ECO:0000256" key="5">
    <source>
        <dbReference type="SAM" id="MobiDB-lite"/>
    </source>
</evidence>
<evidence type="ECO:0000256" key="2">
    <source>
        <dbReference type="ARBA" id="ARBA00022679"/>
    </source>
</evidence>
<protein>
    <recommendedName>
        <fullName evidence="6">ABC1 atypical kinase-like domain-containing protein</fullName>
    </recommendedName>
</protein>
<dbReference type="InterPro" id="IPR011009">
    <property type="entry name" value="Kinase-like_dom_sf"/>
</dbReference>
<evidence type="ECO:0000256" key="1">
    <source>
        <dbReference type="ARBA" id="ARBA00009670"/>
    </source>
</evidence>
<dbReference type="PANTHER" id="PTHR43851">
    <property type="match status" value="1"/>
</dbReference>
<dbReference type="InterPro" id="IPR051409">
    <property type="entry name" value="Atypical_kinase_ADCK"/>
</dbReference>
<name>A0AB34ID42_PRYPA</name>
<keyword evidence="8" id="KW-1185">Reference proteome</keyword>
<feature type="compositionally biased region" description="Pro residues" evidence="5">
    <location>
        <begin position="64"/>
        <end position="80"/>
    </location>
</feature>
<dbReference type="PANTHER" id="PTHR43851:SF3">
    <property type="entry name" value="COENZYME Q8"/>
    <property type="match status" value="1"/>
</dbReference>
<dbReference type="AlphaFoldDB" id="A0AB34ID42"/>
<comment type="similarity">
    <text evidence="1">Belongs to the protein kinase superfamily. ADCK protein kinase family.</text>
</comment>
<keyword evidence="3" id="KW-0547">Nucleotide-binding</keyword>
<dbReference type="SUPFAM" id="SSF56112">
    <property type="entry name" value="Protein kinase-like (PK-like)"/>
    <property type="match status" value="1"/>
</dbReference>
<feature type="compositionally biased region" description="Low complexity" evidence="5">
    <location>
        <begin position="49"/>
        <end position="63"/>
    </location>
</feature>
<dbReference type="CDD" id="cd13970">
    <property type="entry name" value="ABC1_ADCK3"/>
    <property type="match status" value="1"/>
</dbReference>
<dbReference type="GO" id="GO:0005524">
    <property type="term" value="F:ATP binding"/>
    <property type="evidence" value="ECO:0007669"/>
    <property type="project" value="UniProtKB-KW"/>
</dbReference>
<evidence type="ECO:0000313" key="8">
    <source>
        <dbReference type="Proteomes" id="UP001515480"/>
    </source>
</evidence>
<gene>
    <name evidence="7" type="ORF">AB1Y20_016669</name>
</gene>
<keyword evidence="2" id="KW-0808">Transferase</keyword>
<evidence type="ECO:0000313" key="7">
    <source>
        <dbReference type="EMBL" id="KAL1495809.1"/>
    </source>
</evidence>
<keyword evidence="4" id="KW-0067">ATP-binding</keyword>
<feature type="compositionally biased region" description="Pro residues" evidence="5">
    <location>
        <begin position="39"/>
        <end position="48"/>
    </location>
</feature>
<dbReference type="GO" id="GO:0016740">
    <property type="term" value="F:transferase activity"/>
    <property type="evidence" value="ECO:0007669"/>
    <property type="project" value="UniProtKB-KW"/>
</dbReference>
<dbReference type="InterPro" id="IPR004147">
    <property type="entry name" value="ABC1_dom"/>
</dbReference>
<dbReference type="Pfam" id="PF03109">
    <property type="entry name" value="ABC1"/>
    <property type="match status" value="1"/>
</dbReference>